<evidence type="ECO:0000259" key="2">
    <source>
        <dbReference type="Pfam" id="PF01609"/>
    </source>
</evidence>
<dbReference type="GO" id="GO:0004803">
    <property type="term" value="F:transposase activity"/>
    <property type="evidence" value="ECO:0007669"/>
    <property type="project" value="InterPro"/>
</dbReference>
<dbReference type="InParanoid" id="A0A5C7ELG7"/>
<dbReference type="GO" id="GO:0006313">
    <property type="term" value="P:DNA transposition"/>
    <property type="evidence" value="ECO:0007669"/>
    <property type="project" value="InterPro"/>
</dbReference>
<feature type="domain" description="Transposase IS4-like" evidence="2">
    <location>
        <begin position="71"/>
        <end position="153"/>
    </location>
</feature>
<feature type="region of interest" description="Disordered" evidence="1">
    <location>
        <begin position="42"/>
        <end position="70"/>
    </location>
</feature>
<evidence type="ECO:0000256" key="1">
    <source>
        <dbReference type="SAM" id="MobiDB-lite"/>
    </source>
</evidence>
<dbReference type="Pfam" id="PF01609">
    <property type="entry name" value="DDE_Tnp_1"/>
    <property type="match status" value="1"/>
</dbReference>
<dbReference type="GO" id="GO:0003677">
    <property type="term" value="F:DNA binding"/>
    <property type="evidence" value="ECO:0007669"/>
    <property type="project" value="InterPro"/>
</dbReference>
<dbReference type="EMBL" id="VPFL01000001">
    <property type="protein sequence ID" value="TXF13564.1"/>
    <property type="molecule type" value="Genomic_DNA"/>
</dbReference>
<comment type="caution">
    <text evidence="3">The sequence shown here is derived from an EMBL/GenBank/DDBJ whole genome shotgun (WGS) entry which is preliminary data.</text>
</comment>
<gene>
    <name evidence="3" type="ORF">FR698_00090</name>
</gene>
<sequence>MRSGVLRQILERLAEDLRERGKLDLSECLVAATFVSAERGRCRRQNQAGQRHEAHGSDKRRWCSDRRPRSAANPHEITLVEATVAERFVETSPARLIGDRAYDSDPMDRQLAAQGIELSAPHRNNRIKPPSQGGRALRRYRRRWKVERLFAWLSKLP</sequence>
<dbReference type="OrthoDB" id="9777326at2"/>
<reference evidence="3 4" key="1">
    <citation type="submission" date="2019-08" db="EMBL/GenBank/DDBJ databases">
        <title>Pelomicrobium methylotrophicum gen. nov., sp. nov. a moderately thermophilic, facultatively anaerobic, lithoautotrophic and methylotrophic bacterium isolated from a terrestrial mud volcano.</title>
        <authorList>
            <person name="Slobodkina G.B."/>
            <person name="Merkel A.Y."/>
            <person name="Slobodkin A.I."/>
        </authorList>
    </citation>
    <scope>NUCLEOTIDE SEQUENCE [LARGE SCALE GENOMIC DNA]</scope>
    <source>
        <strain evidence="3 4">SM250</strain>
    </source>
</reference>
<proteinExistence type="predicted"/>
<dbReference type="InterPro" id="IPR002559">
    <property type="entry name" value="Transposase_11"/>
</dbReference>
<accession>A0A5C7ELG7</accession>
<organism evidence="3 4">
    <name type="scientific">Pelomicrobium methylotrophicum</name>
    <dbReference type="NCBI Taxonomy" id="2602750"/>
    <lineage>
        <taxon>Bacteria</taxon>
        <taxon>Pseudomonadati</taxon>
        <taxon>Pseudomonadota</taxon>
        <taxon>Hydrogenophilia</taxon>
        <taxon>Hydrogenophilia incertae sedis</taxon>
        <taxon>Pelomicrobium</taxon>
    </lineage>
</organism>
<evidence type="ECO:0000313" key="4">
    <source>
        <dbReference type="Proteomes" id="UP000321201"/>
    </source>
</evidence>
<feature type="compositionally biased region" description="Basic and acidic residues" evidence="1">
    <location>
        <begin position="50"/>
        <end position="68"/>
    </location>
</feature>
<evidence type="ECO:0000313" key="3">
    <source>
        <dbReference type="EMBL" id="TXF13564.1"/>
    </source>
</evidence>
<keyword evidence="4" id="KW-1185">Reference proteome</keyword>
<name>A0A5C7ELG7_9PROT</name>
<protein>
    <submittedName>
        <fullName evidence="3">Transposase</fullName>
    </submittedName>
</protein>
<dbReference type="Proteomes" id="UP000321201">
    <property type="component" value="Unassembled WGS sequence"/>
</dbReference>
<dbReference type="RefSeq" id="WP_147798150.1">
    <property type="nucleotide sequence ID" value="NZ_VPFL01000001.1"/>
</dbReference>
<dbReference type="AlphaFoldDB" id="A0A5C7ELG7"/>